<proteinExistence type="predicted"/>
<dbReference type="InParanoid" id="B8C9V1"/>
<sequence length="444" mass="49932">MDPIGKKYYTLSPQSHQPYLITTLPLPLSLMPHTTIIIYRQARLGINHVISTQRQRRHASTADVRSGSTYSYGCPYRSFAKDHPAVARRVLEVPPIVLKTSSRSCHYNHETEYETLEQYLKWRGWNVEGVLSEHNVVIDELDSAVGLLSHPLTFPLTLGRHCSAFVSSAKQEDNSSAISYLKPRLCVVGARAECTLPDDYWKEFLIISNEIMQSTSAHAIQESGNNNSGRRDRAHRWTIDFVGPDVQHNLKSKTISLSSDDEQCIQTTLSMNYHKKFLHEVVLDILKSSGATTNDNNKSDIQFSPDATNSKSKKIQQYWDGFILFNPGLGHPNLAKLWRPTLKFLMRTGRPVLFTAHSSIDAKRDLIVIEEMLMDEKDRAIGVSDIGYGANPFSSRMEFIDPCTNTRSGDDVISSHHSPRINLEGIIILLLQLELTAVAVVTDG</sequence>
<protein>
    <recommendedName>
        <fullName evidence="1">Mitochondrial splicing suppressor 51-like C-terminal domain-containing protein</fullName>
    </recommendedName>
</protein>
<dbReference type="RefSeq" id="XP_002292913.1">
    <property type="nucleotide sequence ID" value="XM_002292877.1"/>
</dbReference>
<dbReference type="GeneID" id="7446915"/>
<dbReference type="Proteomes" id="UP000001449">
    <property type="component" value="Chromosome 10"/>
</dbReference>
<reference evidence="2 3" key="2">
    <citation type="journal article" date="2008" name="Nature">
        <title>The Phaeodactylum genome reveals the evolutionary history of diatom genomes.</title>
        <authorList>
            <person name="Bowler C."/>
            <person name="Allen A.E."/>
            <person name="Badger J.H."/>
            <person name="Grimwood J."/>
            <person name="Jabbari K."/>
            <person name="Kuo A."/>
            <person name="Maheswari U."/>
            <person name="Martens C."/>
            <person name="Maumus F."/>
            <person name="Otillar R.P."/>
            <person name="Rayko E."/>
            <person name="Salamov A."/>
            <person name="Vandepoele K."/>
            <person name="Beszteri B."/>
            <person name="Gruber A."/>
            <person name="Heijde M."/>
            <person name="Katinka M."/>
            <person name="Mock T."/>
            <person name="Valentin K."/>
            <person name="Verret F."/>
            <person name="Berges J.A."/>
            <person name="Brownlee C."/>
            <person name="Cadoret J.P."/>
            <person name="Chiovitti A."/>
            <person name="Choi C.J."/>
            <person name="Coesel S."/>
            <person name="De Martino A."/>
            <person name="Detter J.C."/>
            <person name="Durkin C."/>
            <person name="Falciatore A."/>
            <person name="Fournet J."/>
            <person name="Haruta M."/>
            <person name="Huysman M.J."/>
            <person name="Jenkins B.D."/>
            <person name="Jiroutova K."/>
            <person name="Jorgensen R.E."/>
            <person name="Joubert Y."/>
            <person name="Kaplan A."/>
            <person name="Kroger N."/>
            <person name="Kroth P.G."/>
            <person name="La Roche J."/>
            <person name="Lindquist E."/>
            <person name="Lommer M."/>
            <person name="Martin-Jezequel V."/>
            <person name="Lopez P.J."/>
            <person name="Lucas S."/>
            <person name="Mangogna M."/>
            <person name="McGinnis K."/>
            <person name="Medlin L.K."/>
            <person name="Montsant A."/>
            <person name="Oudot-Le Secq M.P."/>
            <person name="Napoli C."/>
            <person name="Obornik M."/>
            <person name="Parker M.S."/>
            <person name="Petit J.L."/>
            <person name="Porcel B.M."/>
            <person name="Poulsen N."/>
            <person name="Robison M."/>
            <person name="Rychlewski L."/>
            <person name="Rynearson T.A."/>
            <person name="Schmutz J."/>
            <person name="Shapiro H."/>
            <person name="Siaut M."/>
            <person name="Stanley M."/>
            <person name="Sussman M.R."/>
            <person name="Taylor A.R."/>
            <person name="Vardi A."/>
            <person name="von Dassow P."/>
            <person name="Vyverman W."/>
            <person name="Willis A."/>
            <person name="Wyrwicz L.S."/>
            <person name="Rokhsar D.S."/>
            <person name="Weissenbach J."/>
            <person name="Armbrust E.V."/>
            <person name="Green B.R."/>
            <person name="Van de Peer Y."/>
            <person name="Grigoriev I.V."/>
        </authorList>
    </citation>
    <scope>NUCLEOTIDE SEQUENCE [LARGE SCALE GENOMIC DNA]</scope>
    <source>
        <strain evidence="2 3">CCMP1335</strain>
    </source>
</reference>
<dbReference type="EMBL" id="CM000646">
    <property type="protein sequence ID" value="EED90109.1"/>
    <property type="molecule type" value="Genomic_DNA"/>
</dbReference>
<dbReference type="KEGG" id="tps:THAPSDRAFT_8560"/>
<dbReference type="AlphaFoldDB" id="B8C9V1"/>
<keyword evidence="3" id="KW-1185">Reference proteome</keyword>
<dbReference type="Pfam" id="PF20179">
    <property type="entry name" value="MSS51_C"/>
    <property type="match status" value="1"/>
</dbReference>
<gene>
    <name evidence="2" type="ORF">THAPSDRAFT_8560</name>
</gene>
<dbReference type="PANTHER" id="PTHR28069:SF1">
    <property type="entry name" value="PROTEIN MSS51, MITOCHONDRIAL"/>
    <property type="match status" value="1"/>
</dbReference>
<evidence type="ECO:0000313" key="3">
    <source>
        <dbReference type="Proteomes" id="UP000001449"/>
    </source>
</evidence>
<dbReference type="HOGENOM" id="CLU_617521_0_0_1"/>
<name>B8C9V1_THAPS</name>
<dbReference type="OMA" id="NHETEYE"/>
<dbReference type="PaxDb" id="35128-Thaps8560"/>
<dbReference type="eggNOG" id="ENOG502RWR3">
    <property type="taxonomic scope" value="Eukaryota"/>
</dbReference>
<dbReference type="InterPro" id="IPR046824">
    <property type="entry name" value="Mss51-like_C"/>
</dbReference>
<dbReference type="PANTHER" id="PTHR28069">
    <property type="entry name" value="GH20023P"/>
    <property type="match status" value="1"/>
</dbReference>
<evidence type="ECO:0000259" key="1">
    <source>
        <dbReference type="Pfam" id="PF20179"/>
    </source>
</evidence>
<evidence type="ECO:0000313" key="2">
    <source>
        <dbReference type="EMBL" id="EED90109.1"/>
    </source>
</evidence>
<accession>B8C9V1</accession>
<organism evidence="2 3">
    <name type="scientific">Thalassiosira pseudonana</name>
    <name type="common">Marine diatom</name>
    <name type="synonym">Cyclotella nana</name>
    <dbReference type="NCBI Taxonomy" id="35128"/>
    <lineage>
        <taxon>Eukaryota</taxon>
        <taxon>Sar</taxon>
        <taxon>Stramenopiles</taxon>
        <taxon>Ochrophyta</taxon>
        <taxon>Bacillariophyta</taxon>
        <taxon>Coscinodiscophyceae</taxon>
        <taxon>Thalassiosirophycidae</taxon>
        <taxon>Thalassiosirales</taxon>
        <taxon>Thalassiosiraceae</taxon>
        <taxon>Thalassiosira</taxon>
    </lineage>
</organism>
<reference evidence="2 3" key="1">
    <citation type="journal article" date="2004" name="Science">
        <title>The genome of the diatom Thalassiosira pseudonana: ecology, evolution, and metabolism.</title>
        <authorList>
            <person name="Armbrust E.V."/>
            <person name="Berges J.A."/>
            <person name="Bowler C."/>
            <person name="Green B.R."/>
            <person name="Martinez D."/>
            <person name="Putnam N.H."/>
            <person name="Zhou S."/>
            <person name="Allen A.E."/>
            <person name="Apt K.E."/>
            <person name="Bechner M."/>
            <person name="Brzezinski M.A."/>
            <person name="Chaal B.K."/>
            <person name="Chiovitti A."/>
            <person name="Davis A.K."/>
            <person name="Demarest M.S."/>
            <person name="Detter J.C."/>
            <person name="Glavina T."/>
            <person name="Goodstein D."/>
            <person name="Hadi M.Z."/>
            <person name="Hellsten U."/>
            <person name="Hildebrand M."/>
            <person name="Jenkins B.D."/>
            <person name="Jurka J."/>
            <person name="Kapitonov V.V."/>
            <person name="Kroger N."/>
            <person name="Lau W.W."/>
            <person name="Lane T.W."/>
            <person name="Larimer F.W."/>
            <person name="Lippmeier J.C."/>
            <person name="Lucas S."/>
            <person name="Medina M."/>
            <person name="Montsant A."/>
            <person name="Obornik M."/>
            <person name="Parker M.S."/>
            <person name="Palenik B."/>
            <person name="Pazour G.J."/>
            <person name="Richardson P.M."/>
            <person name="Rynearson T.A."/>
            <person name="Saito M.A."/>
            <person name="Schwartz D.C."/>
            <person name="Thamatrakoln K."/>
            <person name="Valentin K."/>
            <person name="Vardi A."/>
            <person name="Wilkerson F.P."/>
            <person name="Rokhsar D.S."/>
        </authorList>
    </citation>
    <scope>NUCLEOTIDE SEQUENCE [LARGE SCALE GENOMIC DNA]</scope>
    <source>
        <strain evidence="2 3">CCMP1335</strain>
    </source>
</reference>
<feature type="domain" description="Mitochondrial splicing suppressor 51-like C-terminal" evidence="1">
    <location>
        <begin position="155"/>
        <end position="401"/>
    </location>
</feature>